<feature type="transmembrane region" description="Helical" evidence="6">
    <location>
        <begin position="99"/>
        <end position="117"/>
    </location>
</feature>
<keyword evidence="4 6" id="KW-1133">Transmembrane helix</keyword>
<feature type="non-terminal residue" evidence="7">
    <location>
        <position position="210"/>
    </location>
</feature>
<dbReference type="AlphaFoldDB" id="A0A383CQ10"/>
<dbReference type="GO" id="GO:0043190">
    <property type="term" value="C:ATP-binding cassette (ABC) transporter complex"/>
    <property type="evidence" value="ECO:0007669"/>
    <property type="project" value="TreeGrafter"/>
</dbReference>
<sequence>MTSLSKYILKQHLGPFAFACCLIVFILILDVVLQMMDQVLGKGLAFGVAGRLFVYNLAWIIALAVPMAVLVAVLMAFGRLSADNEIMAVKSSGIGLMRLVYPIIWAAALLTLAMAFFNDRVLPDWNHRARNIAADLRRLKAAVVLKQKEGVFIRELGTYSLLIRRIDEEANKLYGITVYDSGQPGPPTTLHARSGELRIFEEGRYIELTL</sequence>
<dbReference type="Pfam" id="PF03739">
    <property type="entry name" value="LptF_LptG"/>
    <property type="match status" value="1"/>
</dbReference>
<gene>
    <name evidence="7" type="ORF">METZ01_LOCUS486572</name>
</gene>
<dbReference type="PANTHER" id="PTHR33529:SF6">
    <property type="entry name" value="YJGP_YJGQ FAMILY PERMEASE"/>
    <property type="match status" value="1"/>
</dbReference>
<evidence type="ECO:0000256" key="3">
    <source>
        <dbReference type="ARBA" id="ARBA00022692"/>
    </source>
</evidence>
<keyword evidence="5 6" id="KW-0472">Membrane</keyword>
<feature type="transmembrane region" description="Helical" evidence="6">
    <location>
        <begin position="12"/>
        <end position="33"/>
    </location>
</feature>
<evidence type="ECO:0000313" key="7">
    <source>
        <dbReference type="EMBL" id="SVE33718.1"/>
    </source>
</evidence>
<dbReference type="PANTHER" id="PTHR33529">
    <property type="entry name" value="SLR0882 PROTEIN-RELATED"/>
    <property type="match status" value="1"/>
</dbReference>
<evidence type="ECO:0000256" key="2">
    <source>
        <dbReference type="ARBA" id="ARBA00022475"/>
    </source>
</evidence>
<feature type="transmembrane region" description="Helical" evidence="6">
    <location>
        <begin position="53"/>
        <end position="78"/>
    </location>
</feature>
<evidence type="ECO:0008006" key="8">
    <source>
        <dbReference type="Google" id="ProtNLM"/>
    </source>
</evidence>
<dbReference type="GO" id="GO:0015920">
    <property type="term" value="P:lipopolysaccharide transport"/>
    <property type="evidence" value="ECO:0007669"/>
    <property type="project" value="TreeGrafter"/>
</dbReference>
<reference evidence="7" key="1">
    <citation type="submission" date="2018-05" db="EMBL/GenBank/DDBJ databases">
        <authorList>
            <person name="Lanie J.A."/>
            <person name="Ng W.-L."/>
            <person name="Kazmierczak K.M."/>
            <person name="Andrzejewski T.M."/>
            <person name="Davidsen T.M."/>
            <person name="Wayne K.J."/>
            <person name="Tettelin H."/>
            <person name="Glass J.I."/>
            <person name="Rusch D."/>
            <person name="Podicherti R."/>
            <person name="Tsui H.-C.T."/>
            <person name="Winkler M.E."/>
        </authorList>
    </citation>
    <scope>NUCLEOTIDE SEQUENCE</scope>
</reference>
<dbReference type="EMBL" id="UINC01210309">
    <property type="protein sequence ID" value="SVE33718.1"/>
    <property type="molecule type" value="Genomic_DNA"/>
</dbReference>
<proteinExistence type="predicted"/>
<keyword evidence="2" id="KW-1003">Cell membrane</keyword>
<evidence type="ECO:0000256" key="5">
    <source>
        <dbReference type="ARBA" id="ARBA00023136"/>
    </source>
</evidence>
<organism evidence="7">
    <name type="scientific">marine metagenome</name>
    <dbReference type="NCBI Taxonomy" id="408172"/>
    <lineage>
        <taxon>unclassified sequences</taxon>
        <taxon>metagenomes</taxon>
        <taxon>ecological metagenomes</taxon>
    </lineage>
</organism>
<evidence type="ECO:0000256" key="4">
    <source>
        <dbReference type="ARBA" id="ARBA00022989"/>
    </source>
</evidence>
<dbReference type="InterPro" id="IPR005495">
    <property type="entry name" value="LptG/LptF_permease"/>
</dbReference>
<evidence type="ECO:0000256" key="6">
    <source>
        <dbReference type="SAM" id="Phobius"/>
    </source>
</evidence>
<comment type="subcellular location">
    <subcellularLocation>
        <location evidence="1">Cell membrane</location>
        <topology evidence="1">Multi-pass membrane protein</topology>
    </subcellularLocation>
</comment>
<evidence type="ECO:0000256" key="1">
    <source>
        <dbReference type="ARBA" id="ARBA00004651"/>
    </source>
</evidence>
<keyword evidence="3 6" id="KW-0812">Transmembrane</keyword>
<name>A0A383CQ10_9ZZZZ</name>
<protein>
    <recommendedName>
        <fullName evidence="8">LptF/LptG family permease</fullName>
    </recommendedName>
</protein>
<accession>A0A383CQ10</accession>